<keyword evidence="2" id="KW-1185">Reference proteome</keyword>
<reference evidence="1 2" key="1">
    <citation type="journal article" date="2020" name="ISME J.">
        <title>Uncovering the hidden diversity of litter-decomposition mechanisms in mushroom-forming fungi.</title>
        <authorList>
            <person name="Floudas D."/>
            <person name="Bentzer J."/>
            <person name="Ahren D."/>
            <person name="Johansson T."/>
            <person name="Persson P."/>
            <person name="Tunlid A."/>
        </authorList>
    </citation>
    <scope>NUCLEOTIDE SEQUENCE [LARGE SCALE GENOMIC DNA]</scope>
    <source>
        <strain evidence="1 2">CBS 406.79</strain>
    </source>
</reference>
<proteinExistence type="predicted"/>
<dbReference type="Proteomes" id="UP000518752">
    <property type="component" value="Unassembled WGS sequence"/>
</dbReference>
<name>A0A8H5CLZ4_9AGAR</name>
<dbReference type="EMBL" id="JAACJN010000414">
    <property type="protein sequence ID" value="KAF5344209.1"/>
    <property type="molecule type" value="Genomic_DNA"/>
</dbReference>
<comment type="caution">
    <text evidence="1">The sequence shown here is derived from an EMBL/GenBank/DDBJ whole genome shotgun (WGS) entry which is preliminary data.</text>
</comment>
<protein>
    <submittedName>
        <fullName evidence="1">Uncharacterized protein</fullName>
    </submittedName>
</protein>
<dbReference type="AlphaFoldDB" id="A0A8H5CLZ4"/>
<evidence type="ECO:0000313" key="1">
    <source>
        <dbReference type="EMBL" id="KAF5344209.1"/>
    </source>
</evidence>
<sequence>MHPSLYNVLEKAQLRVKELKDLRENLDPADQPKLVDEINKISTILADMAKRKYAKVLQRRFVYDTEYYSQPDARRIEIVLPETKRENPGFTSPRLILLNYLYLPSLGFKVVPQLTYNEEVNVTDEYSTHVDVGDPSCDK</sequence>
<accession>A0A8H5CLZ4</accession>
<gene>
    <name evidence="1" type="ORF">D9757_014408</name>
</gene>
<evidence type="ECO:0000313" key="2">
    <source>
        <dbReference type="Proteomes" id="UP000518752"/>
    </source>
</evidence>
<organism evidence="1 2">
    <name type="scientific">Collybiopsis confluens</name>
    <dbReference type="NCBI Taxonomy" id="2823264"/>
    <lineage>
        <taxon>Eukaryota</taxon>
        <taxon>Fungi</taxon>
        <taxon>Dikarya</taxon>
        <taxon>Basidiomycota</taxon>
        <taxon>Agaricomycotina</taxon>
        <taxon>Agaricomycetes</taxon>
        <taxon>Agaricomycetidae</taxon>
        <taxon>Agaricales</taxon>
        <taxon>Marasmiineae</taxon>
        <taxon>Omphalotaceae</taxon>
        <taxon>Collybiopsis</taxon>
    </lineage>
</organism>